<dbReference type="Proteomes" id="UP000063434">
    <property type="component" value="Unassembled WGS sequence"/>
</dbReference>
<sequence>MNSTQQKKRHHFVPKAYLKAFANQGGQVLVYRKDNPGRALPARPDTTQFERYYYSQPLPEGGQDNNTLEDIFCEVESAWPSLVEKLARKESINDDIESFIQFVALQRARVPAARDAFEAGLAATVKDTLKALVRNGKLSPPPRGFEDILDKIEVSIDPHQSIHAMPGLIKKIGELFDTVGLAIIHNTSDVPFLTSDNPVVWYDPSIPIESQNPYAISPDGPIAIQFPVSPNMMLLGTKYYRERYCTEGLMHGEIPDVEWVHYVNTQTCRYGYGAVIAQSPGQEEMIQAHSALSPVFDRSLLELGAQTVSIGRFVFGSRVAKPKWIPHKDEST</sequence>
<evidence type="ECO:0008006" key="3">
    <source>
        <dbReference type="Google" id="ProtNLM"/>
    </source>
</evidence>
<evidence type="ECO:0000313" key="2">
    <source>
        <dbReference type="Proteomes" id="UP000063434"/>
    </source>
</evidence>
<comment type="caution">
    <text evidence="1">The sequence shown here is derived from an EMBL/GenBank/DDBJ whole genome shotgun (WGS) entry which is preliminary data.</text>
</comment>
<protein>
    <recommendedName>
        <fullName evidence="3">DUF4238 domain-containing protein</fullName>
    </recommendedName>
</protein>
<dbReference type="AlphaFoldDB" id="A0A109LAB4"/>
<dbReference type="PATRIC" id="fig|294.195.peg.757"/>
<reference evidence="1 2" key="1">
    <citation type="submission" date="2015-05" db="EMBL/GenBank/DDBJ databases">
        <title>A genomic and transcriptomic approach to investigate the blue pigment phenotype in Pseudomonas fluorescens.</title>
        <authorList>
            <person name="Andreani N.A."/>
            <person name="Cardazzo B."/>
        </authorList>
    </citation>
    <scope>NUCLEOTIDE SEQUENCE [LARGE SCALE GENOMIC DNA]</scope>
    <source>
        <strain evidence="1 2">Ps_40</strain>
    </source>
</reference>
<gene>
    <name evidence="1" type="ORF">PFL603g_00710</name>
</gene>
<evidence type="ECO:0000313" key="1">
    <source>
        <dbReference type="EMBL" id="KWV83920.1"/>
    </source>
</evidence>
<dbReference type="InterPro" id="IPR025332">
    <property type="entry name" value="DUF4238"/>
</dbReference>
<dbReference type="RefSeq" id="WP_056785752.1">
    <property type="nucleotide sequence ID" value="NZ_LCYC01000007.1"/>
</dbReference>
<dbReference type="EMBL" id="LCYC01000007">
    <property type="protein sequence ID" value="KWV83920.1"/>
    <property type="molecule type" value="Genomic_DNA"/>
</dbReference>
<dbReference type="Pfam" id="PF14022">
    <property type="entry name" value="DUF4238"/>
    <property type="match status" value="1"/>
</dbReference>
<accession>A0A109LAB4</accession>
<name>A0A109LAB4_PSEFL</name>
<proteinExistence type="predicted"/>
<organism evidence="1 2">
    <name type="scientific">Pseudomonas fluorescens</name>
    <dbReference type="NCBI Taxonomy" id="294"/>
    <lineage>
        <taxon>Bacteria</taxon>
        <taxon>Pseudomonadati</taxon>
        <taxon>Pseudomonadota</taxon>
        <taxon>Gammaproteobacteria</taxon>
        <taxon>Pseudomonadales</taxon>
        <taxon>Pseudomonadaceae</taxon>
        <taxon>Pseudomonas</taxon>
    </lineage>
</organism>